<keyword evidence="11" id="KW-0449">Lipoprotein</keyword>
<evidence type="ECO:0000259" key="10">
    <source>
        <dbReference type="Pfam" id="PF12704"/>
    </source>
</evidence>
<gene>
    <name evidence="11" type="ORF">NB640_12195</name>
</gene>
<dbReference type="InterPro" id="IPR051447">
    <property type="entry name" value="Lipoprotein-release_system"/>
</dbReference>
<evidence type="ECO:0000256" key="1">
    <source>
        <dbReference type="ARBA" id="ARBA00004651"/>
    </source>
</evidence>
<dbReference type="Pfam" id="PF02687">
    <property type="entry name" value="FtsX"/>
    <property type="match status" value="1"/>
</dbReference>
<keyword evidence="6 8" id="KW-1133">Transmembrane helix</keyword>
<accession>A0A9E9LW68</accession>
<evidence type="ECO:0000256" key="8">
    <source>
        <dbReference type="SAM" id="Phobius"/>
    </source>
</evidence>
<feature type="domain" description="ABC3 transporter permease C-terminal" evidence="9">
    <location>
        <begin position="281"/>
        <end position="415"/>
    </location>
</feature>
<protein>
    <submittedName>
        <fullName evidence="11">Lipoprotein-releasing ABC transporter permease subunit</fullName>
    </submittedName>
</protein>
<dbReference type="AlphaFoldDB" id="A0A9E9LW68"/>
<dbReference type="NCBIfam" id="TIGR02212">
    <property type="entry name" value="lolCE"/>
    <property type="match status" value="1"/>
</dbReference>
<evidence type="ECO:0000256" key="5">
    <source>
        <dbReference type="ARBA" id="ARBA00022692"/>
    </source>
</evidence>
<dbReference type="EMBL" id="CP098242">
    <property type="protein sequence ID" value="WAW09964.1"/>
    <property type="molecule type" value="Genomic_DNA"/>
</dbReference>
<evidence type="ECO:0000256" key="7">
    <source>
        <dbReference type="ARBA" id="ARBA00023136"/>
    </source>
</evidence>
<reference evidence="11" key="1">
    <citation type="journal article" date="2022" name="Front. Microbiol.">
        <title>New perspectives on an old grouping: The genomic and phenotypic variability of Oxalobacter formigenes and the implications for calcium oxalate stone prevention.</title>
        <authorList>
            <person name="Chmiel J.A."/>
            <person name="Carr C."/>
            <person name="Stuivenberg G.A."/>
            <person name="Venema R."/>
            <person name="Chanyi R.M."/>
            <person name="Al K.F."/>
            <person name="Giguere D."/>
            <person name="Say H."/>
            <person name="Akouris P.P."/>
            <person name="Dominguez Romero S.A."/>
            <person name="Kwong A."/>
            <person name="Tai V."/>
            <person name="Koval S.F."/>
            <person name="Razvi H."/>
            <person name="Bjazevic J."/>
            <person name="Burton J.P."/>
        </authorList>
    </citation>
    <scope>NUCLEOTIDE SEQUENCE</scope>
    <source>
        <strain evidence="11">WoOx3</strain>
    </source>
</reference>
<proteinExistence type="inferred from homology"/>
<comment type="similarity">
    <text evidence="2">Belongs to the ABC-4 integral membrane protein family. LolC/E subfamily.</text>
</comment>
<dbReference type="KEGG" id="ovb:NB640_12195"/>
<feature type="domain" description="MacB-like periplasmic core" evidence="10">
    <location>
        <begin position="34"/>
        <end position="237"/>
    </location>
</feature>
<name>A0A9E9LW68_9BURK</name>
<sequence>MSVLSRLPYEWLVGLRYIRSARKSGRNRFISFISLISMAGIALGVAALIVVMSVMNGFQKEVRDKMLSVLPHIEIYDTYGSLPDWQGTALEVMKNPDVKGAAPYIMAQAMLTRSDRVQGVIVRGIVPSEEVKVSDVARQVKTGSFESLQPGTFNIVIGIGLSRQLRAFVGDKITLIAPQGQLTPAGMIPRLKQFTISGVFDVGHHMLDTSQAFISMEDGMKMFQQEAPNGLRLRIRDMYQAPVVAWEISKQLNNSDLLVRDWSRMNRNWFAAVQMEKRMMFIILLLIVAVAAFNLVSTLVMTVTEKQADIAIMRTLGASPRSIMKIFMIQGAIAGILGTLIGVSGGILIAVNIDVIVPFIESLFGFHFLPKDIYMISTLPSDLQLGDVLFTSGAAIILAFLATLYPSWSASRVNPAEALRYE</sequence>
<keyword evidence="4" id="KW-1003">Cell membrane</keyword>
<feature type="transmembrane region" description="Helical" evidence="8">
    <location>
        <begin position="279"/>
        <end position="301"/>
    </location>
</feature>
<evidence type="ECO:0000259" key="9">
    <source>
        <dbReference type="Pfam" id="PF02687"/>
    </source>
</evidence>
<keyword evidence="3" id="KW-0813">Transport</keyword>
<evidence type="ECO:0000256" key="4">
    <source>
        <dbReference type="ARBA" id="ARBA00022475"/>
    </source>
</evidence>
<dbReference type="Pfam" id="PF12704">
    <property type="entry name" value="MacB_PCD"/>
    <property type="match status" value="1"/>
</dbReference>
<keyword evidence="12" id="KW-1185">Reference proteome</keyword>
<dbReference type="InterPro" id="IPR003838">
    <property type="entry name" value="ABC3_permease_C"/>
</dbReference>
<dbReference type="RefSeq" id="WP_269308967.1">
    <property type="nucleotide sequence ID" value="NZ_CP098242.1"/>
</dbReference>
<evidence type="ECO:0000256" key="2">
    <source>
        <dbReference type="ARBA" id="ARBA00005236"/>
    </source>
</evidence>
<dbReference type="PANTHER" id="PTHR30489:SF0">
    <property type="entry name" value="LIPOPROTEIN-RELEASING SYSTEM TRANSMEMBRANE PROTEIN LOLE"/>
    <property type="match status" value="1"/>
</dbReference>
<keyword evidence="5 8" id="KW-0812">Transmembrane</keyword>
<evidence type="ECO:0000256" key="3">
    <source>
        <dbReference type="ARBA" id="ARBA00022448"/>
    </source>
</evidence>
<dbReference type="GO" id="GO:0044874">
    <property type="term" value="P:lipoprotein localization to outer membrane"/>
    <property type="evidence" value="ECO:0007669"/>
    <property type="project" value="TreeGrafter"/>
</dbReference>
<evidence type="ECO:0000256" key="6">
    <source>
        <dbReference type="ARBA" id="ARBA00022989"/>
    </source>
</evidence>
<keyword evidence="7 8" id="KW-0472">Membrane</keyword>
<feature type="transmembrane region" description="Helical" evidence="8">
    <location>
        <begin position="388"/>
        <end position="408"/>
    </location>
</feature>
<dbReference type="GO" id="GO:0042953">
    <property type="term" value="P:lipoprotein transport"/>
    <property type="evidence" value="ECO:0007669"/>
    <property type="project" value="InterPro"/>
</dbReference>
<dbReference type="InterPro" id="IPR025857">
    <property type="entry name" value="MacB_PCD"/>
</dbReference>
<dbReference type="InterPro" id="IPR011925">
    <property type="entry name" value="LolCE_TM"/>
</dbReference>
<comment type="subcellular location">
    <subcellularLocation>
        <location evidence="1">Cell membrane</location>
        <topology evidence="1">Multi-pass membrane protein</topology>
    </subcellularLocation>
</comment>
<evidence type="ECO:0000313" key="11">
    <source>
        <dbReference type="EMBL" id="WAW09964.1"/>
    </source>
</evidence>
<dbReference type="PANTHER" id="PTHR30489">
    <property type="entry name" value="LIPOPROTEIN-RELEASING SYSTEM TRANSMEMBRANE PROTEIN LOLE"/>
    <property type="match status" value="1"/>
</dbReference>
<dbReference type="GO" id="GO:0098797">
    <property type="term" value="C:plasma membrane protein complex"/>
    <property type="evidence" value="ECO:0007669"/>
    <property type="project" value="TreeGrafter"/>
</dbReference>
<feature type="transmembrane region" description="Helical" evidence="8">
    <location>
        <begin position="29"/>
        <end position="55"/>
    </location>
</feature>
<dbReference type="Proteomes" id="UP001156215">
    <property type="component" value="Chromosome"/>
</dbReference>
<organism evidence="11 12">
    <name type="scientific">Oxalobacter vibrioformis</name>
    <dbReference type="NCBI Taxonomy" id="933080"/>
    <lineage>
        <taxon>Bacteria</taxon>
        <taxon>Pseudomonadati</taxon>
        <taxon>Pseudomonadota</taxon>
        <taxon>Betaproteobacteria</taxon>
        <taxon>Burkholderiales</taxon>
        <taxon>Oxalobacteraceae</taxon>
        <taxon>Oxalobacter</taxon>
    </lineage>
</organism>
<evidence type="ECO:0000313" key="12">
    <source>
        <dbReference type="Proteomes" id="UP001156215"/>
    </source>
</evidence>